<reference evidence="2" key="1">
    <citation type="submission" date="2019-07" db="EMBL/GenBank/DDBJ databases">
        <title>Hyphodiscus hymeniophilus genome sequencing and assembly.</title>
        <authorList>
            <person name="Kramer G."/>
            <person name="Nodwell J."/>
        </authorList>
    </citation>
    <scope>NUCLEOTIDE SEQUENCE</scope>
    <source>
        <strain evidence="2">ATCC 34498</strain>
    </source>
</reference>
<evidence type="ECO:0000313" key="2">
    <source>
        <dbReference type="EMBL" id="KAG0646357.1"/>
    </source>
</evidence>
<feature type="chain" id="PRO_5040467748" evidence="1">
    <location>
        <begin position="19"/>
        <end position="132"/>
    </location>
</feature>
<organism evidence="2 3">
    <name type="scientific">Hyphodiscus hymeniophilus</name>
    <dbReference type="NCBI Taxonomy" id="353542"/>
    <lineage>
        <taxon>Eukaryota</taxon>
        <taxon>Fungi</taxon>
        <taxon>Dikarya</taxon>
        <taxon>Ascomycota</taxon>
        <taxon>Pezizomycotina</taxon>
        <taxon>Leotiomycetes</taxon>
        <taxon>Helotiales</taxon>
        <taxon>Hyphodiscaceae</taxon>
        <taxon>Hyphodiscus</taxon>
    </lineage>
</organism>
<proteinExistence type="predicted"/>
<dbReference type="Proteomes" id="UP000785200">
    <property type="component" value="Unassembled WGS sequence"/>
</dbReference>
<keyword evidence="1" id="KW-0732">Signal</keyword>
<keyword evidence="3" id="KW-1185">Reference proteome</keyword>
<comment type="caution">
    <text evidence="2">The sequence shown here is derived from an EMBL/GenBank/DDBJ whole genome shotgun (WGS) entry which is preliminary data.</text>
</comment>
<name>A0A9P6VEG6_9HELO</name>
<sequence length="132" mass="13801">MHSTIALAVSFLAATISAAPTLQSLPRQAPSTVQVQFSNVVTGANGNALIPLDGSSVILGEAYANTNLEKDGTLFVTSLEFTADFQNVACTVLKNEATVVASIADPAMDFQTFSEKPLNWQAGFTISCTKSA</sequence>
<evidence type="ECO:0000313" key="3">
    <source>
        <dbReference type="Proteomes" id="UP000785200"/>
    </source>
</evidence>
<protein>
    <submittedName>
        <fullName evidence="2">Uncharacterized protein</fullName>
    </submittedName>
</protein>
<dbReference type="EMBL" id="VNKQ01000016">
    <property type="protein sequence ID" value="KAG0646357.1"/>
    <property type="molecule type" value="Genomic_DNA"/>
</dbReference>
<dbReference type="OrthoDB" id="3497702at2759"/>
<dbReference type="AlphaFoldDB" id="A0A9P6VEG6"/>
<feature type="signal peptide" evidence="1">
    <location>
        <begin position="1"/>
        <end position="18"/>
    </location>
</feature>
<accession>A0A9P6VEG6</accession>
<evidence type="ECO:0000256" key="1">
    <source>
        <dbReference type="SAM" id="SignalP"/>
    </source>
</evidence>
<gene>
    <name evidence="2" type="ORF">D0Z07_8224</name>
</gene>